<dbReference type="PANTHER" id="PTHR13184">
    <property type="entry name" value="37S RIBOSOMAL PROTEIN S22"/>
    <property type="match status" value="1"/>
</dbReference>
<dbReference type="PANTHER" id="PTHR13184:SF5">
    <property type="entry name" value="METHYLTRANSFERASE-LIKE PROTEIN 17, MITOCHONDRIAL"/>
    <property type="match status" value="1"/>
</dbReference>
<protein>
    <submittedName>
        <fullName evidence="5">Methyltransferase type 11</fullName>
    </submittedName>
</protein>
<keyword evidence="2" id="KW-0809">Transit peptide</keyword>
<reference evidence="5 6" key="1">
    <citation type="submission" date="2018-11" db="EMBL/GenBank/DDBJ databases">
        <title>Pseudaminobacter arsenicus sp. nov., an arsenic-resistant bacterium isolated from arsenic-rich aquifers.</title>
        <authorList>
            <person name="Mu Y."/>
        </authorList>
    </citation>
    <scope>NUCLEOTIDE SEQUENCE [LARGE SCALE GENOMIC DNA]</scope>
    <source>
        <strain evidence="5 6">CB3</strain>
    </source>
</reference>
<dbReference type="GO" id="GO:0051536">
    <property type="term" value="F:iron-sulfur cluster binding"/>
    <property type="evidence" value="ECO:0007669"/>
    <property type="project" value="UniProtKB-KW"/>
</dbReference>
<evidence type="ECO:0000256" key="3">
    <source>
        <dbReference type="ARBA" id="ARBA00023004"/>
    </source>
</evidence>
<accession>A0A432V8R7</accession>
<keyword evidence="5" id="KW-0489">Methyltransferase</keyword>
<dbReference type="GO" id="GO:0046872">
    <property type="term" value="F:metal ion binding"/>
    <property type="evidence" value="ECO:0007669"/>
    <property type="project" value="UniProtKB-KW"/>
</dbReference>
<dbReference type="SUPFAM" id="SSF53335">
    <property type="entry name" value="S-adenosyl-L-methionine-dependent methyltransferases"/>
    <property type="match status" value="1"/>
</dbReference>
<dbReference type="Gene3D" id="3.40.50.150">
    <property type="entry name" value="Vaccinia Virus protein VP39"/>
    <property type="match status" value="1"/>
</dbReference>
<dbReference type="Pfam" id="PF09243">
    <property type="entry name" value="Rsm22"/>
    <property type="match status" value="1"/>
</dbReference>
<keyword evidence="1" id="KW-0479">Metal-binding</keyword>
<dbReference type="GO" id="GO:0006412">
    <property type="term" value="P:translation"/>
    <property type="evidence" value="ECO:0007669"/>
    <property type="project" value="InterPro"/>
</dbReference>
<dbReference type="GO" id="GO:0008168">
    <property type="term" value="F:methyltransferase activity"/>
    <property type="evidence" value="ECO:0007669"/>
    <property type="project" value="UniProtKB-KW"/>
</dbReference>
<evidence type="ECO:0000313" key="6">
    <source>
        <dbReference type="Proteomes" id="UP000281647"/>
    </source>
</evidence>
<comment type="caution">
    <text evidence="5">The sequence shown here is derived from an EMBL/GenBank/DDBJ whole genome shotgun (WGS) entry which is preliminary data.</text>
</comment>
<evidence type="ECO:0000256" key="1">
    <source>
        <dbReference type="ARBA" id="ARBA00022723"/>
    </source>
</evidence>
<keyword evidence="3" id="KW-0408">Iron</keyword>
<dbReference type="OrthoDB" id="9799639at2"/>
<keyword evidence="4" id="KW-0411">Iron-sulfur</keyword>
<dbReference type="GO" id="GO:0015935">
    <property type="term" value="C:small ribosomal subunit"/>
    <property type="evidence" value="ECO:0007669"/>
    <property type="project" value="TreeGrafter"/>
</dbReference>
<dbReference type="AlphaFoldDB" id="A0A432V8R7"/>
<dbReference type="Proteomes" id="UP000281647">
    <property type="component" value="Unassembled WGS sequence"/>
</dbReference>
<dbReference type="InterPro" id="IPR015324">
    <property type="entry name" value="Ribosomal_Rsm22-like"/>
</dbReference>
<dbReference type="RefSeq" id="WP_128626403.1">
    <property type="nucleotide sequence ID" value="NZ_RKST01000006.1"/>
</dbReference>
<proteinExistence type="predicted"/>
<keyword evidence="6" id="KW-1185">Reference proteome</keyword>
<dbReference type="GO" id="GO:0003735">
    <property type="term" value="F:structural constituent of ribosome"/>
    <property type="evidence" value="ECO:0007669"/>
    <property type="project" value="TreeGrafter"/>
</dbReference>
<evidence type="ECO:0000256" key="4">
    <source>
        <dbReference type="ARBA" id="ARBA00023014"/>
    </source>
</evidence>
<organism evidence="5 6">
    <name type="scientific">Borborobacter arsenicus</name>
    <dbReference type="NCBI Taxonomy" id="1851146"/>
    <lineage>
        <taxon>Bacteria</taxon>
        <taxon>Pseudomonadati</taxon>
        <taxon>Pseudomonadota</taxon>
        <taxon>Alphaproteobacteria</taxon>
        <taxon>Hyphomicrobiales</taxon>
        <taxon>Phyllobacteriaceae</taxon>
        <taxon>Borborobacter</taxon>
    </lineage>
</organism>
<evidence type="ECO:0000256" key="2">
    <source>
        <dbReference type="ARBA" id="ARBA00022946"/>
    </source>
</evidence>
<dbReference type="InterPro" id="IPR029063">
    <property type="entry name" value="SAM-dependent_MTases_sf"/>
</dbReference>
<dbReference type="GO" id="GO:0032259">
    <property type="term" value="P:methylation"/>
    <property type="evidence" value="ECO:0007669"/>
    <property type="project" value="UniProtKB-KW"/>
</dbReference>
<dbReference type="EMBL" id="RKST01000006">
    <property type="protein sequence ID" value="RUM98549.1"/>
    <property type="molecule type" value="Genomic_DNA"/>
</dbReference>
<name>A0A432V8R7_9HYPH</name>
<dbReference type="InterPro" id="IPR052571">
    <property type="entry name" value="Mt_RNA_Methyltransferase"/>
</dbReference>
<gene>
    <name evidence="5" type="ORF">EET67_07935</name>
</gene>
<keyword evidence="5" id="KW-0808">Transferase</keyword>
<sequence length="323" mass="34881">MELPVALRQAVDHALEGVKLPALKQAADVLSRRYRAETRDGRLHLSDDMAAKAYLAARLPATYAAVRASIGKVAEVRPDFSPHSLLDIGAGPGTVLWAARDCWESLGLAVMVEASPAIRAVGSTLARHAAPVAASYCPGDVTSKFPDLQPADLVTLAYVLDEIAPDEIEPLVDRLWSLTGGILLIVEPGTTAGWQRILRARSRLIRAGAQILAPCPHQQDCPLAAPDWCHFSRRVARSRLHRLAKGGEVPWEDEKYIFLAASRTPGERPTGRVLGTPQTSSGVVRLKLCDAGGAVGEHVFSRRDGAAFKAAKRLDWGDAMWVE</sequence>
<evidence type="ECO:0000313" key="5">
    <source>
        <dbReference type="EMBL" id="RUM98549.1"/>
    </source>
</evidence>